<protein>
    <submittedName>
        <fullName evidence="1">Replication restart DNA helicase PriA</fullName>
    </submittedName>
</protein>
<keyword evidence="2" id="KW-1185">Reference proteome</keyword>
<organism evidence="1 2">
    <name type="scientific">Succiniclasticum ruminis DSM 9236</name>
    <dbReference type="NCBI Taxonomy" id="1123323"/>
    <lineage>
        <taxon>Bacteria</taxon>
        <taxon>Bacillati</taxon>
        <taxon>Bacillota</taxon>
        <taxon>Negativicutes</taxon>
        <taxon>Acidaminococcales</taxon>
        <taxon>Acidaminococcaceae</taxon>
        <taxon>Succiniclasticum</taxon>
    </lineage>
</organism>
<dbReference type="PANTHER" id="PTHR37826">
    <property type="entry name" value="FLOTILLIN BAND_7_5 DOMAIN PROTEIN"/>
    <property type="match status" value="1"/>
</dbReference>
<dbReference type="GO" id="GO:0004386">
    <property type="term" value="F:helicase activity"/>
    <property type="evidence" value="ECO:0007669"/>
    <property type="project" value="UniProtKB-KW"/>
</dbReference>
<name>A0A1I2DRX1_9FIRM</name>
<evidence type="ECO:0000313" key="1">
    <source>
        <dbReference type="EMBL" id="SFE82670.1"/>
    </source>
</evidence>
<keyword evidence="1" id="KW-0347">Helicase</keyword>
<dbReference type="Proteomes" id="UP000198896">
    <property type="component" value="Unassembled WGS sequence"/>
</dbReference>
<dbReference type="OrthoDB" id="3182597at2"/>
<reference evidence="1 2" key="1">
    <citation type="submission" date="2016-10" db="EMBL/GenBank/DDBJ databases">
        <authorList>
            <person name="de Groot N.N."/>
        </authorList>
    </citation>
    <scope>NUCLEOTIDE SEQUENCE [LARGE SCALE GENOMIC DNA]</scope>
    <source>
        <strain evidence="1 2">DSM 9236</strain>
    </source>
</reference>
<keyword evidence="1" id="KW-0067">ATP-binding</keyword>
<dbReference type="PANTHER" id="PTHR37826:SF3">
    <property type="entry name" value="J DOMAIN-CONTAINING PROTEIN"/>
    <property type="match status" value="1"/>
</dbReference>
<proteinExistence type="predicted"/>
<keyword evidence="1" id="KW-0378">Hydrolase</keyword>
<dbReference type="EMBL" id="FONL01000022">
    <property type="protein sequence ID" value="SFE82670.1"/>
    <property type="molecule type" value="Genomic_DNA"/>
</dbReference>
<dbReference type="Gene3D" id="2.20.28.30">
    <property type="entry name" value="RNA polymerase ii, chain L"/>
    <property type="match status" value="2"/>
</dbReference>
<dbReference type="RefSeq" id="WP_093914212.1">
    <property type="nucleotide sequence ID" value="NZ_FONL01000022.1"/>
</dbReference>
<accession>A0A1I2DRX1</accession>
<sequence length="367" mass="41249">MADTSVSYKCPNCSAPLSFLPGNDKVTCEYCGTEFEVKTIEEMFSRQEERAAQEAEAKEAKWDTEHAGSEFTEDESAYLKTFTCSSCGAELVCDENTIATECCYCGNPTMIPSRFKGMLKPDYVIPFKKTKEEAVEALKKFYEGRKLLPDAFTANNRVEDIQPMYVPFWLFDSEVTASAVFKAENDLVIDTPDAIVTETSVYDVERIGTMKFERIPVDGSEKMDDAYMESIEPFDYSEMVPFTTAYLTGYLADKYDVSAEASVPRADKRVEHSAAGVLDETVTGYMRHQMESCAVRKDVGSVKYALVPVWILTTRYNNQPYTFMMNGQTGKFIGSLPWDKGKATKYQALATLIPLPIIYFIAKFLIG</sequence>
<dbReference type="STRING" id="1123323.SAMN05216245_12223"/>
<gene>
    <name evidence="1" type="ORF">SAMN05216245_12223</name>
</gene>
<keyword evidence="1" id="KW-0547">Nucleotide-binding</keyword>
<dbReference type="AlphaFoldDB" id="A0A1I2DRX1"/>
<evidence type="ECO:0000313" key="2">
    <source>
        <dbReference type="Proteomes" id="UP000198896"/>
    </source>
</evidence>